<name>A0A7J2TIP1_ARCFL</name>
<keyword evidence="3 6" id="KW-0067">ATP-binding</keyword>
<evidence type="ECO:0000256" key="6">
    <source>
        <dbReference type="HAMAP-Rule" id="MF_01674"/>
    </source>
</evidence>
<evidence type="ECO:0000256" key="2">
    <source>
        <dbReference type="ARBA" id="ARBA00022741"/>
    </source>
</evidence>
<keyword evidence="4 6" id="KW-0648">Protein biosynthesis</keyword>
<comment type="similarity">
    <text evidence="6">Belongs to the class-II aminoacyl-tRNA synthetase family. O-phosphoseryl-tRNA(Cys) synthetase subfamily.</text>
</comment>
<feature type="binding site" evidence="6">
    <location>
        <begin position="273"/>
        <end position="274"/>
    </location>
    <ligand>
        <name>substrate</name>
    </ligand>
</feature>
<keyword evidence="5 6" id="KW-0030">Aminoacyl-tRNA synthetase</keyword>
<feature type="binding site" evidence="6">
    <location>
        <position position="325"/>
    </location>
    <ligand>
        <name>substrate</name>
    </ligand>
</feature>
<dbReference type="GO" id="GO:0005524">
    <property type="term" value="F:ATP binding"/>
    <property type="evidence" value="ECO:0007669"/>
    <property type="project" value="UniProtKB-UniRule"/>
</dbReference>
<evidence type="ECO:0000256" key="4">
    <source>
        <dbReference type="ARBA" id="ARBA00022917"/>
    </source>
</evidence>
<comment type="function">
    <text evidence="6">Catalyzes the attachment of O-phosphoserine (Sep) to tRNA(Cys).</text>
</comment>
<evidence type="ECO:0000256" key="3">
    <source>
        <dbReference type="ARBA" id="ARBA00022840"/>
    </source>
</evidence>
<evidence type="ECO:0000259" key="7">
    <source>
        <dbReference type="PROSITE" id="PS50862"/>
    </source>
</evidence>
<dbReference type="HAMAP" id="MF_01674">
    <property type="entry name" value="Sep_tRNA_synth"/>
    <property type="match status" value="1"/>
</dbReference>
<comment type="catalytic activity">
    <reaction evidence="6">
        <text>tRNA(Cys) + O-phospho-L-serine + ATP = O-phospho-L-seryl-tRNA(Cys) + AMP + diphosphate</text>
        <dbReference type="Rhea" id="RHEA:25678"/>
        <dbReference type="Rhea" id="RHEA-COMP:9661"/>
        <dbReference type="Rhea" id="RHEA-COMP:9719"/>
        <dbReference type="ChEBI" id="CHEBI:30616"/>
        <dbReference type="ChEBI" id="CHEBI:33019"/>
        <dbReference type="ChEBI" id="CHEBI:57524"/>
        <dbReference type="ChEBI" id="CHEBI:78442"/>
        <dbReference type="ChEBI" id="CHEBI:78551"/>
        <dbReference type="ChEBI" id="CHEBI:456215"/>
        <dbReference type="EC" id="6.1.1.27"/>
    </reaction>
</comment>
<dbReference type="Pfam" id="PF01409">
    <property type="entry name" value="tRNA-synt_2d"/>
    <property type="match status" value="1"/>
</dbReference>
<feature type="domain" description="Aminoacyl-transfer RNA synthetases class-II family profile" evidence="7">
    <location>
        <begin position="56"/>
        <end position="349"/>
    </location>
</feature>
<sequence length="537" mass="61361">MKFDARKFKELAERDFEKAWLAGKEIISRRNPNELYPRLGYPYGEEHPVFKTIEMLRRAYISMGFKEVVNPIIVEDVHVRKQFGKEALAVLDRCFYLASLPKPNIGISAEKVQKIREITGRDFDEEELRKIFHAYKKGKIDGDDLSYELAKKLKIDDLTAIRILDEVFPEFKDLKPEPSKLTLRSHMTTGWFITLSKIADKLPLPIKLFSVDRCFRKEQGEDATRLYSYFSASCVVVDEEISVDDGKAVAEALLKQFGFEKFKFKLDEKRSKYYIPSTQTEVYAFHPKLVGSKTKYSDGWVEIATFGIYSPTALAEYDIEYPVMNLGLGVERLAMIIFGYDDIRKLVYPQLHGEIKLSDLDIARAIRIKEVPKTALGFEIAERIVKVAEENANASSPCSFLAFDGELYGKRLKVFVEENEPEAKLCGPAFANEIVVHNGSVYGIPRTEEFRKIFEEGVNCGIRYIDAFALLASKKIEEAAFKGEKELIVRIRNVEGLSSVNLQIQENVRRYIIWKGGKIDVRGPMFVKVRAILESGA</sequence>
<gene>
    <name evidence="6 8" type="primary">sepS</name>
    <name evidence="8" type="ORF">ENP88_04755</name>
</gene>
<dbReference type="AlphaFoldDB" id="A0A7J2TIP1"/>
<evidence type="ECO:0000313" key="8">
    <source>
        <dbReference type="EMBL" id="HEH35453.1"/>
    </source>
</evidence>
<dbReference type="InterPro" id="IPR005246">
    <property type="entry name" value="O-Pseryl-tRNA(Cys)_ligase"/>
</dbReference>
<dbReference type="InterPro" id="IPR002319">
    <property type="entry name" value="Phenylalanyl-tRNA_Synthase"/>
</dbReference>
<feature type="binding site" evidence="6">
    <location>
        <begin position="231"/>
        <end position="233"/>
    </location>
    <ligand>
        <name>substrate</name>
    </ligand>
</feature>
<evidence type="ECO:0000256" key="5">
    <source>
        <dbReference type="ARBA" id="ARBA00023146"/>
    </source>
</evidence>
<comment type="caution">
    <text evidence="8">The sequence shown here is derived from an EMBL/GenBank/DDBJ whole genome shotgun (WGS) entry which is preliminary data.</text>
</comment>
<dbReference type="GO" id="GO:0043039">
    <property type="term" value="P:tRNA aminoacylation"/>
    <property type="evidence" value="ECO:0007669"/>
    <property type="project" value="UniProtKB-UniRule"/>
</dbReference>
<dbReference type="Pfam" id="PF18006">
    <property type="entry name" value="SepRS_C"/>
    <property type="match status" value="1"/>
</dbReference>
<dbReference type="SUPFAM" id="SSF55681">
    <property type="entry name" value="Class II aaRS and biotin synthetases"/>
    <property type="match status" value="1"/>
</dbReference>
<accession>A0A7J2TIP1</accession>
<dbReference type="GO" id="GO:0043816">
    <property type="term" value="F:phosphoserine-tRNA(Cys) ligase activity"/>
    <property type="evidence" value="ECO:0007669"/>
    <property type="project" value="UniProtKB-EC"/>
</dbReference>
<dbReference type="InterPro" id="IPR041590">
    <property type="entry name" value="SepRS_C"/>
</dbReference>
<dbReference type="EMBL" id="DSLA01000074">
    <property type="protein sequence ID" value="HEH35453.1"/>
    <property type="molecule type" value="Genomic_DNA"/>
</dbReference>
<dbReference type="PROSITE" id="PS50862">
    <property type="entry name" value="AA_TRNA_LIGASE_II"/>
    <property type="match status" value="1"/>
</dbReference>
<reference evidence="8" key="1">
    <citation type="journal article" date="2020" name="mSystems">
        <title>Genome- and Community-Level Interaction Insights into Carbon Utilization and Element Cycling Functions of Hydrothermarchaeota in Hydrothermal Sediment.</title>
        <authorList>
            <person name="Zhou Z."/>
            <person name="Liu Y."/>
            <person name="Xu W."/>
            <person name="Pan J."/>
            <person name="Luo Z.H."/>
            <person name="Li M."/>
        </authorList>
    </citation>
    <scope>NUCLEOTIDE SEQUENCE [LARGE SCALE GENOMIC DNA]</scope>
    <source>
        <strain evidence="8">SpSt-26</strain>
    </source>
</reference>
<dbReference type="NCBIfam" id="TIGR00470">
    <property type="entry name" value="sepS"/>
    <property type="match status" value="1"/>
</dbReference>
<dbReference type="GO" id="GO:0000049">
    <property type="term" value="F:tRNA binding"/>
    <property type="evidence" value="ECO:0007669"/>
    <property type="project" value="InterPro"/>
</dbReference>
<comment type="subunit">
    <text evidence="6">Homotetramer. Interacts with SepCysS.</text>
</comment>
<dbReference type="InterPro" id="IPR006195">
    <property type="entry name" value="aa-tRNA-synth_II"/>
</dbReference>
<dbReference type="GO" id="GO:0006412">
    <property type="term" value="P:translation"/>
    <property type="evidence" value="ECO:0007669"/>
    <property type="project" value="UniProtKB-KW"/>
</dbReference>
<dbReference type="Gene3D" id="3.30.930.10">
    <property type="entry name" value="Bira Bifunctional Protein, Domain 2"/>
    <property type="match status" value="1"/>
</dbReference>
<evidence type="ECO:0000256" key="1">
    <source>
        <dbReference type="ARBA" id="ARBA00022598"/>
    </source>
</evidence>
<dbReference type="EC" id="6.1.1.27" evidence="6"/>
<feature type="binding site" evidence="6">
    <location>
        <begin position="186"/>
        <end position="188"/>
    </location>
    <ligand>
        <name>substrate</name>
    </ligand>
</feature>
<dbReference type="InterPro" id="IPR045864">
    <property type="entry name" value="aa-tRNA-synth_II/BPL/LPL"/>
</dbReference>
<keyword evidence="2 6" id="KW-0547">Nucleotide-binding</keyword>
<protein>
    <recommendedName>
        <fullName evidence="6">O-phosphoserine--tRNA(Cys) ligase</fullName>
        <shortName evidence="6">O-phosphoserine--tRNA ligase</shortName>
        <ecNumber evidence="6">6.1.1.27</ecNumber>
    </recommendedName>
    <alternativeName>
        <fullName evidence="6">Non-canonical O-phosphoseryl-tRNA(Cys) synthetase</fullName>
    </alternativeName>
    <alternativeName>
        <fullName evidence="6">O-phosphoseryl-tRNA(Cys) synthetase</fullName>
        <shortName evidence="6">SepRS</shortName>
    </alternativeName>
</protein>
<keyword evidence="1 6" id="KW-0436">Ligase</keyword>
<dbReference type="Gene3D" id="6.20.250.20">
    <property type="match status" value="1"/>
</dbReference>
<proteinExistence type="inferred from homology"/>
<organism evidence="8">
    <name type="scientific">Archaeoglobus fulgidus</name>
    <dbReference type="NCBI Taxonomy" id="2234"/>
    <lineage>
        <taxon>Archaea</taxon>
        <taxon>Methanobacteriati</taxon>
        <taxon>Methanobacteriota</taxon>
        <taxon>Archaeoglobi</taxon>
        <taxon>Archaeoglobales</taxon>
        <taxon>Archaeoglobaceae</taxon>
        <taxon>Archaeoglobus</taxon>
    </lineage>
</organism>